<evidence type="ECO:0000313" key="1">
    <source>
        <dbReference type="EMBL" id="MBB4680255.1"/>
    </source>
</evidence>
<evidence type="ECO:0000313" key="2">
    <source>
        <dbReference type="Proteomes" id="UP000533598"/>
    </source>
</evidence>
<accession>A0A7W7FWP1</accession>
<keyword evidence="2" id="KW-1185">Reference proteome</keyword>
<dbReference type="RefSeq" id="WP_185005920.1">
    <property type="nucleotide sequence ID" value="NZ_BAAAUI010000009.1"/>
</dbReference>
<sequence>MSEVAAEGVDAELLAWCVVANVAAETAHGPGGQESRQGLKHFAPGAKVWVLPPQSMHRVDRLIKELLATPDDLVPVAGGLLRDQVEAAALADLLGHRHWPRIAIAARVAHTMPTTQG</sequence>
<dbReference type="Proteomes" id="UP000533598">
    <property type="component" value="Unassembled WGS sequence"/>
</dbReference>
<dbReference type="EMBL" id="JACHMH010000001">
    <property type="protein sequence ID" value="MBB4680255.1"/>
    <property type="molecule type" value="Genomic_DNA"/>
</dbReference>
<gene>
    <name evidence="1" type="ORF">HNR67_006373</name>
</gene>
<dbReference type="AlphaFoldDB" id="A0A7W7FWP1"/>
<name>A0A7W7FWP1_9PSEU</name>
<reference evidence="1 2" key="1">
    <citation type="submission" date="2020-08" db="EMBL/GenBank/DDBJ databases">
        <title>Sequencing the genomes of 1000 actinobacteria strains.</title>
        <authorList>
            <person name="Klenk H.-P."/>
        </authorList>
    </citation>
    <scope>NUCLEOTIDE SEQUENCE [LARGE SCALE GENOMIC DNA]</scope>
    <source>
        <strain evidence="1 2">DSM 44230</strain>
    </source>
</reference>
<proteinExistence type="predicted"/>
<comment type="caution">
    <text evidence="1">The sequence shown here is derived from an EMBL/GenBank/DDBJ whole genome shotgun (WGS) entry which is preliminary data.</text>
</comment>
<protein>
    <submittedName>
        <fullName evidence="1">Uncharacterized protein</fullName>
    </submittedName>
</protein>
<organism evidence="1 2">
    <name type="scientific">Crossiella cryophila</name>
    <dbReference type="NCBI Taxonomy" id="43355"/>
    <lineage>
        <taxon>Bacteria</taxon>
        <taxon>Bacillati</taxon>
        <taxon>Actinomycetota</taxon>
        <taxon>Actinomycetes</taxon>
        <taxon>Pseudonocardiales</taxon>
        <taxon>Pseudonocardiaceae</taxon>
        <taxon>Crossiella</taxon>
    </lineage>
</organism>